<evidence type="ECO:0000256" key="7">
    <source>
        <dbReference type="ARBA" id="ARBA00023004"/>
    </source>
</evidence>
<keyword evidence="13" id="KW-1185">Reference proteome</keyword>
<sequence length="286" mass="30955">MSQTTSPLLTDKLTLKHSDHTIIDGLSVSFPKGKVTAIVGPNGCGKSTLLNGLSRVHQPAAGQIILDSKDIHSLPSREVAKKLALLPQETSAPDGITVKELIRFGRHPHQNFLKQWGMDDRTAINFALNAANLEDLSDRLLDTLSGGQRQRAWIAMSIAQETPVLLLDEPTSALDLGHQIEVFDLIRELAEQGKTLVMVVHDLAMAARYADHLIAMKSGEIVAQGAPKDIITSELMDSLYGVHCDLLEDPSTGAPILVNVRRSQRQTSNPTPSETAKSSSEKPALA</sequence>
<dbReference type="PANTHER" id="PTHR42771">
    <property type="entry name" value="IRON(3+)-HYDROXAMATE IMPORT ATP-BINDING PROTEIN FHUC"/>
    <property type="match status" value="1"/>
</dbReference>
<keyword evidence="5" id="KW-0547">Nucleotide-binding</keyword>
<keyword evidence="9" id="KW-0472">Membrane</keyword>
<reference evidence="13" key="1">
    <citation type="journal article" date="2019" name="Int. J. Syst. Evol. Microbiol.">
        <title>The Global Catalogue of Microorganisms (GCM) 10K type strain sequencing project: providing services to taxonomists for standard genome sequencing and annotation.</title>
        <authorList>
            <consortium name="The Broad Institute Genomics Platform"/>
            <consortium name="The Broad Institute Genome Sequencing Center for Infectious Disease"/>
            <person name="Wu L."/>
            <person name="Ma J."/>
        </authorList>
    </citation>
    <scope>NUCLEOTIDE SEQUENCE [LARGE SCALE GENOMIC DNA]</scope>
    <source>
        <strain evidence="13">JCM 30774</strain>
    </source>
</reference>
<dbReference type="CDD" id="cd03214">
    <property type="entry name" value="ABC_Iron-Siderophores_B12_Hemin"/>
    <property type="match status" value="1"/>
</dbReference>
<evidence type="ECO:0000256" key="10">
    <source>
        <dbReference type="SAM" id="MobiDB-lite"/>
    </source>
</evidence>
<dbReference type="Pfam" id="PF00005">
    <property type="entry name" value="ABC_tran"/>
    <property type="match status" value="1"/>
</dbReference>
<evidence type="ECO:0000256" key="8">
    <source>
        <dbReference type="ARBA" id="ARBA00023065"/>
    </source>
</evidence>
<gene>
    <name evidence="12" type="ORF">ACFQ45_00930</name>
</gene>
<evidence type="ECO:0000256" key="5">
    <source>
        <dbReference type="ARBA" id="ARBA00022741"/>
    </source>
</evidence>
<dbReference type="InterPro" id="IPR003439">
    <property type="entry name" value="ABC_transporter-like_ATP-bd"/>
</dbReference>
<proteinExistence type="predicted"/>
<keyword evidence="6 12" id="KW-0067">ATP-binding</keyword>
<accession>A0ABW4AY22</accession>
<evidence type="ECO:0000256" key="6">
    <source>
        <dbReference type="ARBA" id="ARBA00022840"/>
    </source>
</evidence>
<keyword evidence="2" id="KW-0813">Transport</keyword>
<dbReference type="RefSeq" id="WP_377364388.1">
    <property type="nucleotide sequence ID" value="NZ_JBHTMN010000003.1"/>
</dbReference>
<keyword evidence="3" id="KW-1003">Cell membrane</keyword>
<feature type="domain" description="ABC transporter" evidence="11">
    <location>
        <begin position="8"/>
        <end position="243"/>
    </location>
</feature>
<evidence type="ECO:0000256" key="1">
    <source>
        <dbReference type="ARBA" id="ARBA00004202"/>
    </source>
</evidence>
<keyword evidence="7" id="KW-0408">Iron</keyword>
<dbReference type="InterPro" id="IPR027417">
    <property type="entry name" value="P-loop_NTPase"/>
</dbReference>
<feature type="compositionally biased region" description="Polar residues" evidence="10">
    <location>
        <begin position="265"/>
        <end position="278"/>
    </location>
</feature>
<dbReference type="InterPro" id="IPR051535">
    <property type="entry name" value="Siderophore_ABC-ATPase"/>
</dbReference>
<dbReference type="InterPro" id="IPR017871">
    <property type="entry name" value="ABC_transporter-like_CS"/>
</dbReference>
<evidence type="ECO:0000256" key="3">
    <source>
        <dbReference type="ARBA" id="ARBA00022475"/>
    </source>
</evidence>
<comment type="caution">
    <text evidence="12">The sequence shown here is derived from an EMBL/GenBank/DDBJ whole genome shotgun (WGS) entry which is preliminary data.</text>
</comment>
<dbReference type="Gene3D" id="3.40.50.300">
    <property type="entry name" value="P-loop containing nucleotide triphosphate hydrolases"/>
    <property type="match status" value="1"/>
</dbReference>
<dbReference type="EMBL" id="JBHTMN010000003">
    <property type="protein sequence ID" value="MFD1381911.1"/>
    <property type="molecule type" value="Genomic_DNA"/>
</dbReference>
<name>A0ABW4AY22_9GAMM</name>
<feature type="region of interest" description="Disordered" evidence="10">
    <location>
        <begin position="261"/>
        <end position="286"/>
    </location>
</feature>
<evidence type="ECO:0000313" key="13">
    <source>
        <dbReference type="Proteomes" id="UP001597059"/>
    </source>
</evidence>
<comment type="subcellular location">
    <subcellularLocation>
        <location evidence="1">Cell membrane</location>
        <topology evidence="1">Peripheral membrane protein</topology>
    </subcellularLocation>
</comment>
<dbReference type="PROSITE" id="PS50893">
    <property type="entry name" value="ABC_TRANSPORTER_2"/>
    <property type="match status" value="1"/>
</dbReference>
<keyword evidence="8" id="KW-0406">Ion transport</keyword>
<dbReference type="Proteomes" id="UP001597059">
    <property type="component" value="Unassembled WGS sequence"/>
</dbReference>
<evidence type="ECO:0000256" key="9">
    <source>
        <dbReference type="ARBA" id="ARBA00023136"/>
    </source>
</evidence>
<dbReference type="GO" id="GO:0005524">
    <property type="term" value="F:ATP binding"/>
    <property type="evidence" value="ECO:0007669"/>
    <property type="project" value="UniProtKB-KW"/>
</dbReference>
<dbReference type="InterPro" id="IPR003593">
    <property type="entry name" value="AAA+_ATPase"/>
</dbReference>
<organism evidence="12 13">
    <name type="scientific">Rhodanobacter aciditrophus</name>
    <dbReference type="NCBI Taxonomy" id="1623218"/>
    <lineage>
        <taxon>Bacteria</taxon>
        <taxon>Pseudomonadati</taxon>
        <taxon>Pseudomonadota</taxon>
        <taxon>Gammaproteobacteria</taxon>
        <taxon>Lysobacterales</taxon>
        <taxon>Rhodanobacteraceae</taxon>
        <taxon>Rhodanobacter</taxon>
    </lineage>
</organism>
<dbReference type="SMART" id="SM00382">
    <property type="entry name" value="AAA"/>
    <property type="match status" value="1"/>
</dbReference>
<evidence type="ECO:0000259" key="11">
    <source>
        <dbReference type="PROSITE" id="PS50893"/>
    </source>
</evidence>
<keyword evidence="4" id="KW-0410">Iron transport</keyword>
<dbReference type="SUPFAM" id="SSF52540">
    <property type="entry name" value="P-loop containing nucleoside triphosphate hydrolases"/>
    <property type="match status" value="1"/>
</dbReference>
<evidence type="ECO:0000256" key="2">
    <source>
        <dbReference type="ARBA" id="ARBA00022448"/>
    </source>
</evidence>
<evidence type="ECO:0000256" key="4">
    <source>
        <dbReference type="ARBA" id="ARBA00022496"/>
    </source>
</evidence>
<evidence type="ECO:0000313" key="12">
    <source>
        <dbReference type="EMBL" id="MFD1381911.1"/>
    </source>
</evidence>
<dbReference type="PROSITE" id="PS00211">
    <property type="entry name" value="ABC_TRANSPORTER_1"/>
    <property type="match status" value="1"/>
</dbReference>
<dbReference type="PANTHER" id="PTHR42771:SF2">
    <property type="entry name" value="IRON(3+)-HYDROXAMATE IMPORT ATP-BINDING PROTEIN FHUC"/>
    <property type="match status" value="1"/>
</dbReference>
<protein>
    <submittedName>
        <fullName evidence="12">ABC transporter ATP-binding protein</fullName>
    </submittedName>
</protein>